<keyword evidence="2" id="KW-1185">Reference proteome</keyword>
<evidence type="ECO:0000313" key="2">
    <source>
        <dbReference type="Proteomes" id="UP001341840"/>
    </source>
</evidence>
<reference evidence="1 2" key="1">
    <citation type="journal article" date="2023" name="Plants (Basel)">
        <title>Bridging the Gap: Combining Genomics and Transcriptomics Approaches to Understand Stylosanthes scabra, an Orphan Legume from the Brazilian Caatinga.</title>
        <authorList>
            <person name="Ferreira-Neto J.R.C."/>
            <person name="da Silva M.D."/>
            <person name="Binneck E."/>
            <person name="de Melo N.F."/>
            <person name="da Silva R.H."/>
            <person name="de Melo A.L.T.M."/>
            <person name="Pandolfi V."/>
            <person name="Bustamante F.O."/>
            <person name="Brasileiro-Vidal A.C."/>
            <person name="Benko-Iseppon A.M."/>
        </authorList>
    </citation>
    <scope>NUCLEOTIDE SEQUENCE [LARGE SCALE GENOMIC DNA]</scope>
    <source>
        <tissue evidence="1">Leaves</tissue>
    </source>
</reference>
<organism evidence="1 2">
    <name type="scientific">Stylosanthes scabra</name>
    <dbReference type="NCBI Taxonomy" id="79078"/>
    <lineage>
        <taxon>Eukaryota</taxon>
        <taxon>Viridiplantae</taxon>
        <taxon>Streptophyta</taxon>
        <taxon>Embryophyta</taxon>
        <taxon>Tracheophyta</taxon>
        <taxon>Spermatophyta</taxon>
        <taxon>Magnoliopsida</taxon>
        <taxon>eudicotyledons</taxon>
        <taxon>Gunneridae</taxon>
        <taxon>Pentapetalae</taxon>
        <taxon>rosids</taxon>
        <taxon>fabids</taxon>
        <taxon>Fabales</taxon>
        <taxon>Fabaceae</taxon>
        <taxon>Papilionoideae</taxon>
        <taxon>50 kb inversion clade</taxon>
        <taxon>dalbergioids sensu lato</taxon>
        <taxon>Dalbergieae</taxon>
        <taxon>Pterocarpus clade</taxon>
        <taxon>Stylosanthes</taxon>
    </lineage>
</organism>
<dbReference type="Proteomes" id="UP001341840">
    <property type="component" value="Unassembled WGS sequence"/>
</dbReference>
<feature type="non-terminal residue" evidence="1">
    <location>
        <position position="1"/>
    </location>
</feature>
<gene>
    <name evidence="1" type="ORF">PIB30_110543</name>
</gene>
<sequence length="96" mass="10664">DSTHMHGTCWSSGLLLHASTHMRGLPRLCVGLHNLGWACTSSTHMLASTHIRKSGRTWKLSLSSTHMLAVLRICVALEWASKDRSRLSSSKREPQT</sequence>
<name>A0ABU6ZYV3_9FABA</name>
<comment type="caution">
    <text evidence="1">The sequence shown here is derived from an EMBL/GenBank/DDBJ whole genome shotgun (WGS) entry which is preliminary data.</text>
</comment>
<dbReference type="EMBL" id="JASCZI010278190">
    <property type="protein sequence ID" value="MED6227132.1"/>
    <property type="molecule type" value="Genomic_DNA"/>
</dbReference>
<proteinExistence type="predicted"/>
<evidence type="ECO:0000313" key="1">
    <source>
        <dbReference type="EMBL" id="MED6227132.1"/>
    </source>
</evidence>
<protein>
    <submittedName>
        <fullName evidence="1">Uncharacterized protein</fullName>
    </submittedName>
</protein>
<accession>A0ABU6ZYV3</accession>